<dbReference type="GeneID" id="54421331"/>
<feature type="signal peptide" evidence="1">
    <location>
        <begin position="1"/>
        <end position="20"/>
    </location>
</feature>
<reference evidence="4" key="2">
    <citation type="submission" date="2020-04" db="EMBL/GenBank/DDBJ databases">
        <authorList>
            <consortium name="NCBI Genome Project"/>
        </authorList>
    </citation>
    <scope>NUCLEOTIDE SEQUENCE</scope>
    <source>
        <strain evidence="4">CBS 781.70</strain>
    </source>
</reference>
<gene>
    <name evidence="2 4" type="ORF">P152DRAFT_467408</name>
</gene>
<evidence type="ECO:0000256" key="1">
    <source>
        <dbReference type="SAM" id="SignalP"/>
    </source>
</evidence>
<reference evidence="2 4" key="1">
    <citation type="submission" date="2020-01" db="EMBL/GenBank/DDBJ databases">
        <authorList>
            <consortium name="DOE Joint Genome Institute"/>
            <person name="Haridas S."/>
            <person name="Albert R."/>
            <person name="Binder M."/>
            <person name="Bloem J."/>
            <person name="Labutti K."/>
            <person name="Salamov A."/>
            <person name="Andreopoulos B."/>
            <person name="Baker S.E."/>
            <person name="Barry K."/>
            <person name="Bills G."/>
            <person name="Bluhm B.H."/>
            <person name="Cannon C."/>
            <person name="Castanera R."/>
            <person name="Culley D.E."/>
            <person name="Daum C."/>
            <person name="Ezra D."/>
            <person name="Gonzalez J.B."/>
            <person name="Henrissat B."/>
            <person name="Kuo A."/>
            <person name="Liang C."/>
            <person name="Lipzen A."/>
            <person name="Lutzoni F."/>
            <person name="Magnuson J."/>
            <person name="Mondo S."/>
            <person name="Nolan M."/>
            <person name="Ohm R."/>
            <person name="Pangilinan J."/>
            <person name="Park H.-J."/>
            <person name="Ramirez L."/>
            <person name="Alfaro M."/>
            <person name="Sun H."/>
            <person name="Tritt A."/>
            <person name="Yoshinaga Y."/>
            <person name="Zwiers L.-H."/>
            <person name="Turgeon B.G."/>
            <person name="Goodwin S.B."/>
            <person name="Spatafora J.W."/>
            <person name="Crous P.W."/>
            <person name="Grigoriev I.V."/>
        </authorList>
    </citation>
    <scope>NUCLEOTIDE SEQUENCE</scope>
    <source>
        <strain evidence="2 4">CBS 781.70</strain>
    </source>
</reference>
<reference evidence="4" key="3">
    <citation type="submission" date="2025-04" db="UniProtKB">
        <authorList>
            <consortium name="RefSeq"/>
        </authorList>
    </citation>
    <scope>IDENTIFICATION</scope>
    <source>
        <strain evidence="4">CBS 781.70</strain>
    </source>
</reference>
<protein>
    <submittedName>
        <fullName evidence="2 4">Phosphoglycerate mutase-like protein</fullName>
    </submittedName>
</protein>
<evidence type="ECO:0000313" key="2">
    <source>
        <dbReference type="EMBL" id="KAF1811030.1"/>
    </source>
</evidence>
<dbReference type="InterPro" id="IPR050645">
    <property type="entry name" value="Histidine_acid_phosphatase"/>
</dbReference>
<keyword evidence="3" id="KW-1185">Reference proteome</keyword>
<dbReference type="Proteomes" id="UP000504638">
    <property type="component" value="Unplaced"/>
</dbReference>
<dbReference type="EMBL" id="ML975163">
    <property type="protein sequence ID" value="KAF1811030.1"/>
    <property type="molecule type" value="Genomic_DNA"/>
</dbReference>
<organism evidence="2">
    <name type="scientific">Eremomyces bilateralis CBS 781.70</name>
    <dbReference type="NCBI Taxonomy" id="1392243"/>
    <lineage>
        <taxon>Eukaryota</taxon>
        <taxon>Fungi</taxon>
        <taxon>Dikarya</taxon>
        <taxon>Ascomycota</taxon>
        <taxon>Pezizomycotina</taxon>
        <taxon>Dothideomycetes</taxon>
        <taxon>Dothideomycetes incertae sedis</taxon>
        <taxon>Eremomycetales</taxon>
        <taxon>Eremomycetaceae</taxon>
        <taxon>Eremomyces</taxon>
    </lineage>
</organism>
<proteinExistence type="predicted"/>
<feature type="chain" id="PRO_5044631701" evidence="1">
    <location>
        <begin position="21"/>
        <end position="485"/>
    </location>
</feature>
<accession>A0A6G1FZD3</accession>
<dbReference type="GO" id="GO:0016791">
    <property type="term" value="F:phosphatase activity"/>
    <property type="evidence" value="ECO:0007669"/>
    <property type="project" value="TreeGrafter"/>
</dbReference>
<dbReference type="AlphaFoldDB" id="A0A6G1FZD3"/>
<sequence length="485" mass="54010">MSRFAAGYVLPALFFSSARAQDSNAPPSAAVDLSWHAPNQTWINDITQVVNGSGTYGFHFGGSTLPADVKYGTYNWCNMPHVREDMYPDPPKGYELTYVELIHRHHKRTPYANNTFPREGYSWECTDEGLSYYGSPLNPQNPNPAQTYWFVHTSEVNPFAPKGFNGSCQFPQITRAGLEDSWQHGKDLYQVYHSRLHGFPAEPDEKVSFRVTSNAITSQVAGMVISGMFPAIWDGRYPVNIQPSSIDSLEPAYSCPASNQISGQYGAGSSNPAWTGHLSATADLFRSLDVVSGVSSSDSEWHRSFDHYYDNLSTRQCHQKPLPCKIGSEMECVTQAQANEVYRLGQYEYSYLYRDSPESLEVAKRSYGVWVAELARNMRDHVAGVKPVVYMHNIAHDGSVSLLLAILQIDVMAWPGMGAEVVFEMYKNGDQDKRYVRVLFGGQVLTSSNPSLGEMDMIELDILLDYFDGLVGANAAMVPTLCANE</sequence>
<evidence type="ECO:0000313" key="3">
    <source>
        <dbReference type="Proteomes" id="UP000504638"/>
    </source>
</evidence>
<dbReference type="PANTHER" id="PTHR11567">
    <property type="entry name" value="ACID PHOSPHATASE-RELATED"/>
    <property type="match status" value="1"/>
</dbReference>
<dbReference type="RefSeq" id="XP_033532661.1">
    <property type="nucleotide sequence ID" value="XM_033680761.1"/>
</dbReference>
<dbReference type="InterPro" id="IPR029033">
    <property type="entry name" value="His_PPase_superfam"/>
</dbReference>
<dbReference type="Gene3D" id="3.40.50.1240">
    <property type="entry name" value="Phosphoglycerate mutase-like"/>
    <property type="match status" value="1"/>
</dbReference>
<keyword evidence="1" id="KW-0732">Signal</keyword>
<name>A0A6G1FZD3_9PEZI</name>
<dbReference type="OrthoDB" id="10262962at2759"/>
<dbReference type="SUPFAM" id="SSF53254">
    <property type="entry name" value="Phosphoglycerate mutase-like"/>
    <property type="match status" value="1"/>
</dbReference>
<evidence type="ECO:0000313" key="4">
    <source>
        <dbReference type="RefSeq" id="XP_033532661.1"/>
    </source>
</evidence>
<dbReference type="PANTHER" id="PTHR11567:SF195">
    <property type="entry name" value="ACID PHOSPHATASE, PUTATIVE (AFU_ORTHOLOGUE AFUA_3G14570)-RELATED"/>
    <property type="match status" value="1"/>
</dbReference>